<gene>
    <name evidence="2" type="ORF">Atai01_59000</name>
</gene>
<dbReference type="PANTHER" id="PTHR24094">
    <property type="entry name" value="SECRETED PROTEIN"/>
    <property type="match status" value="1"/>
</dbReference>
<dbReference type="Pfam" id="PF07510">
    <property type="entry name" value="GmrSD_C"/>
    <property type="match status" value="1"/>
</dbReference>
<dbReference type="RefSeq" id="WP_432705825.1">
    <property type="nucleotide sequence ID" value="NZ_BSTI01000015.1"/>
</dbReference>
<evidence type="ECO:0000313" key="2">
    <source>
        <dbReference type="EMBL" id="GLY69281.1"/>
    </source>
</evidence>
<name>A0A9W6R4E4_9PSEU</name>
<organism evidence="2 3">
    <name type="scientific">Amycolatopsis taiwanensis</name>
    <dbReference type="NCBI Taxonomy" id="342230"/>
    <lineage>
        <taxon>Bacteria</taxon>
        <taxon>Bacillati</taxon>
        <taxon>Actinomycetota</taxon>
        <taxon>Actinomycetes</taxon>
        <taxon>Pseudonocardiales</taxon>
        <taxon>Pseudonocardiaceae</taxon>
        <taxon>Amycolatopsis</taxon>
    </lineage>
</organism>
<reference evidence="2" key="1">
    <citation type="submission" date="2023-03" db="EMBL/GenBank/DDBJ databases">
        <title>Amycolatopsis taiwanensis NBRC 103393.</title>
        <authorList>
            <person name="Ichikawa N."/>
            <person name="Sato H."/>
            <person name="Tonouchi N."/>
        </authorList>
    </citation>
    <scope>NUCLEOTIDE SEQUENCE</scope>
    <source>
        <strain evidence="2">NBRC 103393</strain>
    </source>
</reference>
<protein>
    <recommendedName>
        <fullName evidence="1">GmrSD restriction endonucleases C-terminal domain-containing protein</fullName>
    </recommendedName>
</protein>
<dbReference type="Proteomes" id="UP001165136">
    <property type="component" value="Unassembled WGS sequence"/>
</dbReference>
<dbReference type="AlphaFoldDB" id="A0A9W6R4E4"/>
<sequence>MKSKLLLPVLAAVIVAVVTILQTGLLDKAPGPPPASADSATARTELSRLVVQARGTMEGYSRDKFPHWETISGKCDTRETVLSRDGQDVRTDAECRAVSGTWHSPYDGATWTSASDVDIDHIVPLANAWVSGASSWTTERRKELANDLTRPQLLAVTDRVNQSKGDKAPDEWRPPLQSDWCVYATDWIQVKDYYQLTVTEAEKAALNDMLDHC</sequence>
<feature type="domain" description="GmrSD restriction endonucleases C-terminal" evidence="1">
    <location>
        <begin position="95"/>
        <end position="206"/>
    </location>
</feature>
<accession>A0A9W6R4E4</accession>
<proteinExistence type="predicted"/>
<keyword evidence="3" id="KW-1185">Reference proteome</keyword>
<comment type="caution">
    <text evidence="2">The sequence shown here is derived from an EMBL/GenBank/DDBJ whole genome shotgun (WGS) entry which is preliminary data.</text>
</comment>
<evidence type="ECO:0000259" key="1">
    <source>
        <dbReference type="Pfam" id="PF07510"/>
    </source>
</evidence>
<dbReference type="PANTHER" id="PTHR24094:SF15">
    <property type="entry name" value="AMP-DEPENDENT SYNTHETASE_LIGASE DOMAIN-CONTAINING PROTEIN-RELATED"/>
    <property type="match status" value="1"/>
</dbReference>
<dbReference type="InterPro" id="IPR011089">
    <property type="entry name" value="GmrSD_C"/>
</dbReference>
<dbReference type="EMBL" id="BSTI01000015">
    <property type="protein sequence ID" value="GLY69281.1"/>
    <property type="molecule type" value="Genomic_DNA"/>
</dbReference>
<evidence type="ECO:0000313" key="3">
    <source>
        <dbReference type="Proteomes" id="UP001165136"/>
    </source>
</evidence>